<proteinExistence type="predicted"/>
<dbReference type="Proteomes" id="UP000030554">
    <property type="component" value="Unassembled WGS sequence"/>
</dbReference>
<reference evidence="2 3" key="1">
    <citation type="submission" date="2014-07" db="EMBL/GenBank/DDBJ databases">
        <title>Chaperone-usher fimbriae in a diverse selection of Gallibacterium genomes.</title>
        <authorList>
            <person name="Kudirkiene E."/>
            <person name="Bager R.J."/>
            <person name="Johnson T.J."/>
            <person name="Bojesen A.M."/>
        </authorList>
    </citation>
    <scope>NUCLEOTIDE SEQUENCE [LARGE SCALE GENOMIC DNA]</scope>
    <source>
        <strain evidence="2 3">4895</strain>
    </source>
</reference>
<dbReference type="AlphaFoldDB" id="A0A0A3AEC1"/>
<dbReference type="Pfam" id="PF13302">
    <property type="entry name" value="Acetyltransf_3"/>
    <property type="match status" value="1"/>
</dbReference>
<protein>
    <submittedName>
        <fullName evidence="2">Acetyltransferase</fullName>
    </submittedName>
</protein>
<dbReference type="PANTHER" id="PTHR43441">
    <property type="entry name" value="RIBOSOMAL-PROTEIN-SERINE ACETYLTRANSFERASE"/>
    <property type="match status" value="1"/>
</dbReference>
<dbReference type="InterPro" id="IPR016181">
    <property type="entry name" value="Acyl_CoA_acyltransferase"/>
</dbReference>
<dbReference type="EMBL" id="JPJQ01000051">
    <property type="protein sequence ID" value="KGQ59954.1"/>
    <property type="molecule type" value="Genomic_DNA"/>
</dbReference>
<comment type="caution">
    <text evidence="2">The sequence shown here is derived from an EMBL/GenBank/DDBJ whole genome shotgun (WGS) entry which is preliminary data.</text>
</comment>
<organism evidence="2 3">
    <name type="scientific">Gallibacterium anatis 4895</name>
    <dbReference type="NCBI Taxonomy" id="1396510"/>
    <lineage>
        <taxon>Bacteria</taxon>
        <taxon>Pseudomonadati</taxon>
        <taxon>Pseudomonadota</taxon>
        <taxon>Gammaproteobacteria</taxon>
        <taxon>Pasteurellales</taxon>
        <taxon>Pasteurellaceae</taxon>
        <taxon>Gallibacterium</taxon>
    </lineage>
</organism>
<dbReference type="InterPro" id="IPR051908">
    <property type="entry name" value="Ribosomal_N-acetyltransferase"/>
</dbReference>
<name>A0A0A3AEC1_9PAST</name>
<dbReference type="FunFam" id="3.40.630.30:FF:000047">
    <property type="entry name" value="Acetyltransferase, GNAT family"/>
    <property type="match status" value="1"/>
</dbReference>
<evidence type="ECO:0000313" key="3">
    <source>
        <dbReference type="Proteomes" id="UP000030554"/>
    </source>
</evidence>
<dbReference type="PANTHER" id="PTHR43441:SF2">
    <property type="entry name" value="FAMILY ACETYLTRANSFERASE, PUTATIVE (AFU_ORTHOLOGUE AFUA_7G00850)-RELATED"/>
    <property type="match status" value="1"/>
</dbReference>
<gene>
    <name evidence="2" type="ORF">IO48_10310</name>
</gene>
<dbReference type="PROSITE" id="PS51186">
    <property type="entry name" value="GNAT"/>
    <property type="match status" value="1"/>
</dbReference>
<sequence length="230" mass="27298">MPINIFNQAIGEAIENFTAGEKPNINNLEDRYCRLERLCTERHLDDIYPFYGPESLPSQWTYLPMNALPDKESVRQFLQQNQQSEDPYYLAIIDKETQKAVGTFSLMRIDTQNRVIEVGWVIYSPQLKHSRVATEAQFLLMKYVFETLQYRRYEWKCDSLNQPSRNAATRLGFKFEGIFRHAVVYKGRNRDTAWFSMLPQEWLQMKPKFERWLAKENFDDNGKQKTSLND</sequence>
<dbReference type="SUPFAM" id="SSF55729">
    <property type="entry name" value="Acyl-CoA N-acyltransferases (Nat)"/>
    <property type="match status" value="1"/>
</dbReference>
<dbReference type="InterPro" id="IPR000182">
    <property type="entry name" value="GNAT_dom"/>
</dbReference>
<dbReference type="RefSeq" id="WP_039164384.1">
    <property type="nucleotide sequence ID" value="NZ_JPJQ01000051.1"/>
</dbReference>
<evidence type="ECO:0000313" key="2">
    <source>
        <dbReference type="EMBL" id="KGQ59954.1"/>
    </source>
</evidence>
<evidence type="ECO:0000259" key="1">
    <source>
        <dbReference type="PROSITE" id="PS51186"/>
    </source>
</evidence>
<keyword evidence="2" id="KW-0808">Transferase</keyword>
<dbReference type="GO" id="GO:1990189">
    <property type="term" value="F:protein N-terminal-serine acetyltransferase activity"/>
    <property type="evidence" value="ECO:0007669"/>
    <property type="project" value="TreeGrafter"/>
</dbReference>
<dbReference type="Gene3D" id="3.40.630.30">
    <property type="match status" value="1"/>
</dbReference>
<feature type="domain" description="N-acetyltransferase" evidence="1">
    <location>
        <begin position="34"/>
        <end position="191"/>
    </location>
</feature>
<dbReference type="GO" id="GO:0008999">
    <property type="term" value="F:protein-N-terminal-alanine acetyltransferase activity"/>
    <property type="evidence" value="ECO:0007669"/>
    <property type="project" value="TreeGrafter"/>
</dbReference>
<accession>A0A0A3AEC1</accession>